<dbReference type="InterPro" id="IPR007197">
    <property type="entry name" value="rSAM"/>
</dbReference>
<dbReference type="AlphaFoldDB" id="A0A0D0PWL4"/>
<dbReference type="Proteomes" id="UP000032066">
    <property type="component" value="Unassembled WGS sequence"/>
</dbReference>
<gene>
    <name evidence="6" type="ORF">TR51_05105</name>
</gene>
<keyword evidence="4" id="KW-0411">Iron-sulfur</keyword>
<name>A0A0D0PWL4_KITGR</name>
<dbReference type="CDD" id="cd01335">
    <property type="entry name" value="Radical_SAM"/>
    <property type="match status" value="1"/>
</dbReference>
<dbReference type="SFLD" id="SFLDS00029">
    <property type="entry name" value="Radical_SAM"/>
    <property type="match status" value="1"/>
</dbReference>
<keyword evidence="3" id="KW-0408">Iron</keyword>
<evidence type="ECO:0000256" key="2">
    <source>
        <dbReference type="ARBA" id="ARBA00022723"/>
    </source>
</evidence>
<feature type="domain" description="Radical SAM core" evidence="5">
    <location>
        <begin position="21"/>
        <end position="162"/>
    </location>
</feature>
<dbReference type="GO" id="GO:0003824">
    <property type="term" value="F:catalytic activity"/>
    <property type="evidence" value="ECO:0007669"/>
    <property type="project" value="InterPro"/>
</dbReference>
<evidence type="ECO:0000259" key="5">
    <source>
        <dbReference type="Pfam" id="PF04055"/>
    </source>
</evidence>
<keyword evidence="1" id="KW-0949">S-adenosyl-L-methionine</keyword>
<evidence type="ECO:0000256" key="1">
    <source>
        <dbReference type="ARBA" id="ARBA00022691"/>
    </source>
</evidence>
<evidence type="ECO:0000313" key="6">
    <source>
        <dbReference type="EMBL" id="KIQ66829.1"/>
    </source>
</evidence>
<sequence>MELSEILDLRPEPAGGLLVALTRRCPLACAHCSTDSSMDSADHPDRERRARLLRFVRSFTPGSRPDVVLLTGGEPLLLPGLAYDLTRAAQDAGARVSLLSGLFFARDGGRIPAPILRTITALDHFSASLDAPHEREVPRADVFRVLARALDAGVPVSLHLTGAGPDDPYLADATAAVLREFGDRVPMLVNEVRAVGRATAGRTATGPGGPCTMAAWPTVAPDGTVLACCNQRTVDVRPAPPHLTLGHIAEDDWPTVRRRTLDSPRLRLLRTLGPDQLRARSGAGPAPGGYCAGCRALPQQPGPDDAAAAGAAGRLLDQLSAARLRAQGPAALLRRHGCAPYAHLVRPGGTA</sequence>
<dbReference type="GO" id="GO:0051536">
    <property type="term" value="F:iron-sulfur cluster binding"/>
    <property type="evidence" value="ECO:0007669"/>
    <property type="project" value="UniProtKB-KW"/>
</dbReference>
<dbReference type="Gene3D" id="3.20.20.70">
    <property type="entry name" value="Aldolase class I"/>
    <property type="match status" value="1"/>
</dbReference>
<evidence type="ECO:0000256" key="3">
    <source>
        <dbReference type="ARBA" id="ARBA00023004"/>
    </source>
</evidence>
<dbReference type="InterPro" id="IPR013785">
    <property type="entry name" value="Aldolase_TIM"/>
</dbReference>
<comment type="caution">
    <text evidence="6">The sequence shown here is derived from an EMBL/GenBank/DDBJ whole genome shotgun (WGS) entry which is preliminary data.</text>
</comment>
<dbReference type="OrthoDB" id="9810775at2"/>
<keyword evidence="2" id="KW-0479">Metal-binding</keyword>
<dbReference type="Pfam" id="PF04055">
    <property type="entry name" value="Radical_SAM"/>
    <property type="match status" value="1"/>
</dbReference>
<accession>A0A0D0PWL4</accession>
<dbReference type="InterPro" id="IPR058240">
    <property type="entry name" value="rSAM_sf"/>
</dbReference>
<dbReference type="STRING" id="2064.TR51_05105"/>
<dbReference type="RefSeq" id="WP_043908323.1">
    <property type="nucleotide sequence ID" value="NZ_JXZB01000001.1"/>
</dbReference>
<dbReference type="PANTHER" id="PTHR11228">
    <property type="entry name" value="RADICAL SAM DOMAIN PROTEIN"/>
    <property type="match status" value="1"/>
</dbReference>
<protein>
    <submittedName>
        <fullName evidence="6">Radical SAM protein</fullName>
    </submittedName>
</protein>
<dbReference type="PANTHER" id="PTHR11228:SF7">
    <property type="entry name" value="PQQA PEPTIDE CYCLASE"/>
    <property type="match status" value="1"/>
</dbReference>
<evidence type="ECO:0000313" key="7">
    <source>
        <dbReference type="Proteomes" id="UP000032066"/>
    </source>
</evidence>
<proteinExistence type="predicted"/>
<dbReference type="GO" id="GO:0046872">
    <property type="term" value="F:metal ion binding"/>
    <property type="evidence" value="ECO:0007669"/>
    <property type="project" value="UniProtKB-KW"/>
</dbReference>
<reference evidence="6 7" key="1">
    <citation type="submission" date="2015-02" db="EMBL/GenBank/DDBJ databases">
        <title>Draft genome sequence of Kitasatospora griseola MF730-N6, a bafilomycin, terpentecin and satosporin producer.</title>
        <authorList>
            <person name="Arens J.C."/>
            <person name="Haltli B."/>
            <person name="Kerr R.G."/>
        </authorList>
    </citation>
    <scope>NUCLEOTIDE SEQUENCE [LARGE SCALE GENOMIC DNA]</scope>
    <source>
        <strain evidence="6 7">MF730-N6</strain>
    </source>
</reference>
<dbReference type="InterPro" id="IPR050377">
    <property type="entry name" value="Radical_SAM_PqqE_MftC-like"/>
</dbReference>
<dbReference type="SUPFAM" id="SSF102114">
    <property type="entry name" value="Radical SAM enzymes"/>
    <property type="match status" value="1"/>
</dbReference>
<dbReference type="PATRIC" id="fig|2064.6.peg.1127"/>
<evidence type="ECO:0000256" key="4">
    <source>
        <dbReference type="ARBA" id="ARBA00023014"/>
    </source>
</evidence>
<dbReference type="EMBL" id="JXZB01000001">
    <property type="protein sequence ID" value="KIQ66829.1"/>
    <property type="molecule type" value="Genomic_DNA"/>
</dbReference>
<keyword evidence="7" id="KW-1185">Reference proteome</keyword>
<organism evidence="6 7">
    <name type="scientific">Kitasatospora griseola</name>
    <name type="common">Streptomyces griseolosporeus</name>
    <dbReference type="NCBI Taxonomy" id="2064"/>
    <lineage>
        <taxon>Bacteria</taxon>
        <taxon>Bacillati</taxon>
        <taxon>Actinomycetota</taxon>
        <taxon>Actinomycetes</taxon>
        <taxon>Kitasatosporales</taxon>
        <taxon>Streptomycetaceae</taxon>
        <taxon>Kitasatospora</taxon>
    </lineage>
</organism>